<reference evidence="2" key="5">
    <citation type="submission" date="2023-04" db="EMBL/GenBank/DDBJ databases">
        <title>Genomic analysis of Lactococcus garvieae isolates.</title>
        <authorList>
            <person name="Zhanghang C."/>
        </authorList>
    </citation>
    <scope>NUCLEOTIDE SEQUENCE</scope>
    <source>
        <strain evidence="2">ZB-1</strain>
    </source>
</reference>
<dbReference type="OMA" id="TYDKATT"/>
<dbReference type="EMBL" id="BLXU01000017">
    <property type="protein sequence ID" value="GFO52807.1"/>
    <property type="molecule type" value="Genomic_DNA"/>
</dbReference>
<evidence type="ECO:0000313" key="3">
    <source>
        <dbReference type="EMBL" id="SFL55711.1"/>
    </source>
</evidence>
<dbReference type="EMBL" id="JARYTV010000011">
    <property type="protein sequence ID" value="MDH7960647.1"/>
    <property type="molecule type" value="Genomic_DNA"/>
</dbReference>
<dbReference type="Proteomes" id="UP001217324">
    <property type="component" value="Chromosome"/>
</dbReference>
<dbReference type="Pfam" id="PF08796">
    <property type="entry name" value="DUF1797"/>
    <property type="match status" value="1"/>
</dbReference>
<dbReference type="Proteomes" id="UP001157396">
    <property type="component" value="Unassembled WGS sequence"/>
</dbReference>
<dbReference type="GeneID" id="75144682"/>
<organism evidence="1 7">
    <name type="scientific">Lactococcus garvieae</name>
    <dbReference type="NCBI Taxonomy" id="1363"/>
    <lineage>
        <taxon>Bacteria</taxon>
        <taxon>Bacillati</taxon>
        <taxon>Bacillota</taxon>
        <taxon>Bacilli</taxon>
        <taxon>Lactobacillales</taxon>
        <taxon>Streptococcaceae</taxon>
        <taxon>Lactococcus</taxon>
    </lineage>
</organism>
<evidence type="ECO:0000313" key="1">
    <source>
        <dbReference type="EMBL" id="GFO52807.1"/>
    </source>
</evidence>
<reference evidence="1 7" key="2">
    <citation type="submission" date="2020-06" db="EMBL/GenBank/DDBJ databases">
        <title>Draft genome sequence of Lactic acid bacteria from Okinawan-style tofu.</title>
        <authorList>
            <person name="Takara I."/>
            <person name="Ikematsu S."/>
        </authorList>
    </citation>
    <scope>NUCLEOTIDE SEQUENCE [LARGE SCALE GENOMIC DNA]</scope>
    <source>
        <strain evidence="7">lg38</strain>
        <strain evidence="1">Lg38</strain>
    </source>
</reference>
<dbReference type="AlphaFoldDB" id="A0A098CPA2"/>
<sequence length="74" mass="8633">MKSHLMAIMDRLNRLIETADPKETYNFEREGEVIATVSFVPEETAFSIKYPKQKDVAIFDDIDLVAIELYDMIY</sequence>
<reference evidence="3 6" key="1">
    <citation type="submission" date="2016-10" db="EMBL/GenBank/DDBJ databases">
        <authorList>
            <person name="de Groot N.N."/>
        </authorList>
    </citation>
    <scope>NUCLEOTIDE SEQUENCE [LARGE SCALE GENOMIC DNA]</scope>
    <source>
        <strain evidence="3 6">M79</strain>
    </source>
</reference>
<reference evidence="4" key="3">
    <citation type="submission" date="2022-10" db="EMBL/GenBank/DDBJ databases">
        <title>Genome assembly of Lactococcus garvieae isolates from cricket gut.</title>
        <authorList>
            <person name="Luecke A.R."/>
            <person name="Brown A.M.V."/>
            <person name="Wakeman C.A."/>
        </authorList>
    </citation>
    <scope>NUCLEOTIDE SEQUENCE</scope>
    <source>
        <strain evidence="4">Alexii-11_2</strain>
    </source>
</reference>
<dbReference type="EMBL" id="CP118627">
    <property type="protein sequence ID" value="WEA13599.1"/>
    <property type="molecule type" value="Genomic_DNA"/>
</dbReference>
<dbReference type="EMBL" id="CP109635">
    <property type="protein sequence ID" value="UYT10153.1"/>
    <property type="molecule type" value="Genomic_DNA"/>
</dbReference>
<evidence type="ECO:0000313" key="4">
    <source>
        <dbReference type="EMBL" id="UYT10153.1"/>
    </source>
</evidence>
<dbReference type="InterPro" id="IPR014904">
    <property type="entry name" value="YkuJ-like"/>
</dbReference>
<dbReference type="OrthoDB" id="2361638at2"/>
<evidence type="ECO:0000313" key="5">
    <source>
        <dbReference type="EMBL" id="WEA13599.1"/>
    </source>
</evidence>
<evidence type="ECO:0000313" key="2">
    <source>
        <dbReference type="EMBL" id="MDH7960647.1"/>
    </source>
</evidence>
<name>A0A098CPA2_9LACT</name>
<dbReference type="EMBL" id="FOTJ01000018">
    <property type="protein sequence ID" value="SFL55711.1"/>
    <property type="molecule type" value="Genomic_DNA"/>
</dbReference>
<dbReference type="Proteomes" id="UP001164042">
    <property type="component" value="Chromosome"/>
</dbReference>
<dbReference type="InterPro" id="IPR038073">
    <property type="entry name" value="YkuJ-like_sf"/>
</dbReference>
<reference evidence="5" key="4">
    <citation type="submission" date="2023-02" db="EMBL/GenBank/DDBJ databases">
        <title>Comparative genomics and fermentation flavor characterization of five lactic acid bacteria reveal flavor biosynthesis metabolic pathways in fermented muskmelon puree.</title>
        <authorList>
            <person name="Yuan L."/>
            <person name="Li M."/>
            <person name="Xu X."/>
            <person name="Lao F."/>
            <person name="Wu J."/>
        </authorList>
    </citation>
    <scope>NUCLEOTIDE SEQUENCE</scope>
    <source>
        <strain evidence="5">Pa-2</strain>
    </source>
</reference>
<proteinExistence type="predicted"/>
<dbReference type="PATRIC" id="fig|1363.32.peg.1809"/>
<protein>
    <submittedName>
        <fullName evidence="2">DUF1797 family protein</fullName>
    </submittedName>
    <submittedName>
        <fullName evidence="3">Uncharacterized protein YkuJ</fullName>
    </submittedName>
</protein>
<dbReference type="Proteomes" id="UP000181969">
    <property type="component" value="Unassembled WGS sequence"/>
</dbReference>
<dbReference type="RefSeq" id="WP_003133519.1">
    <property type="nucleotide sequence ID" value="NZ_AP026069.1"/>
</dbReference>
<dbReference type="eggNOG" id="COG4703">
    <property type="taxonomic scope" value="Bacteria"/>
</dbReference>
<dbReference type="Proteomes" id="UP000504756">
    <property type="component" value="Unassembled WGS sequence"/>
</dbReference>
<dbReference type="SUPFAM" id="SSF143567">
    <property type="entry name" value="YkuJ-like"/>
    <property type="match status" value="1"/>
</dbReference>
<dbReference type="Gene3D" id="3.30.720.20">
    <property type="entry name" value="Protein of unknown function DUF1797"/>
    <property type="match status" value="1"/>
</dbReference>
<evidence type="ECO:0000313" key="6">
    <source>
        <dbReference type="Proteomes" id="UP000181969"/>
    </source>
</evidence>
<evidence type="ECO:0000313" key="7">
    <source>
        <dbReference type="Proteomes" id="UP000504756"/>
    </source>
</evidence>
<gene>
    <name evidence="1" type="primary">ywaH</name>
    <name evidence="1" type="ORF">ikelab_20820</name>
    <name evidence="4" type="ORF">OF801_09375</name>
    <name evidence="5" type="ORF">PWF74_08830</name>
    <name evidence="2" type="ORF">QHR29_09260</name>
    <name evidence="3" type="ORF">SAMN05216438_11813</name>
</gene>
<accession>A0A098CPA2</accession>